<dbReference type="InterPro" id="IPR019407">
    <property type="entry name" value="CTU2"/>
</dbReference>
<keyword evidence="2" id="KW-0819">tRNA processing</keyword>
<dbReference type="GO" id="GO:0002143">
    <property type="term" value="P:tRNA wobble position uridine thiolation"/>
    <property type="evidence" value="ECO:0007669"/>
    <property type="project" value="TreeGrafter"/>
</dbReference>
<evidence type="ECO:0000313" key="3">
    <source>
        <dbReference type="EMBL" id="KAI9250239.1"/>
    </source>
</evidence>
<comment type="caution">
    <text evidence="3">The sequence shown here is derived from an EMBL/GenBank/DDBJ whole genome shotgun (WGS) entry which is preliminary data.</text>
</comment>
<keyword evidence="1" id="KW-0963">Cytoplasm</keyword>
<dbReference type="AlphaFoldDB" id="A0AAD5K4C5"/>
<name>A0AAD5K4C5_9FUNG</name>
<evidence type="ECO:0000256" key="1">
    <source>
        <dbReference type="ARBA" id="ARBA00022490"/>
    </source>
</evidence>
<reference evidence="3" key="2">
    <citation type="submission" date="2023-02" db="EMBL/GenBank/DDBJ databases">
        <authorList>
            <consortium name="DOE Joint Genome Institute"/>
            <person name="Mondo S.J."/>
            <person name="Chang Y."/>
            <person name="Wang Y."/>
            <person name="Ahrendt S."/>
            <person name="Andreopoulos W."/>
            <person name="Barry K."/>
            <person name="Beard J."/>
            <person name="Benny G.L."/>
            <person name="Blankenship S."/>
            <person name="Bonito G."/>
            <person name="Cuomo C."/>
            <person name="Desiro A."/>
            <person name="Gervers K.A."/>
            <person name="Hundley H."/>
            <person name="Kuo A."/>
            <person name="LaButti K."/>
            <person name="Lang B.F."/>
            <person name="Lipzen A."/>
            <person name="O'Donnell K."/>
            <person name="Pangilinan J."/>
            <person name="Reynolds N."/>
            <person name="Sandor L."/>
            <person name="Smith M.W."/>
            <person name="Tsang A."/>
            <person name="Grigoriev I.V."/>
            <person name="Stajich J.E."/>
            <person name="Spatafora J.W."/>
        </authorList>
    </citation>
    <scope>NUCLEOTIDE SEQUENCE</scope>
    <source>
        <strain evidence="3">RSA 2281</strain>
    </source>
</reference>
<gene>
    <name evidence="3" type="ORF">BDA99DRAFT_445125</name>
</gene>
<dbReference type="PANTHER" id="PTHR20882:SF14">
    <property type="entry name" value="CYTOPLASMIC TRNA 2-THIOLATION PROTEIN 2"/>
    <property type="match status" value="1"/>
</dbReference>
<organism evidence="3 4">
    <name type="scientific">Phascolomyces articulosus</name>
    <dbReference type="NCBI Taxonomy" id="60185"/>
    <lineage>
        <taxon>Eukaryota</taxon>
        <taxon>Fungi</taxon>
        <taxon>Fungi incertae sedis</taxon>
        <taxon>Mucoromycota</taxon>
        <taxon>Mucoromycotina</taxon>
        <taxon>Mucoromycetes</taxon>
        <taxon>Mucorales</taxon>
        <taxon>Lichtheimiaceae</taxon>
        <taxon>Phascolomyces</taxon>
    </lineage>
</organism>
<dbReference type="Gene3D" id="3.40.50.620">
    <property type="entry name" value="HUPs"/>
    <property type="match status" value="1"/>
</dbReference>
<evidence type="ECO:0000313" key="4">
    <source>
        <dbReference type="Proteomes" id="UP001209540"/>
    </source>
</evidence>
<dbReference type="GO" id="GO:0016783">
    <property type="term" value="F:sulfurtransferase activity"/>
    <property type="evidence" value="ECO:0007669"/>
    <property type="project" value="TreeGrafter"/>
</dbReference>
<keyword evidence="4" id="KW-1185">Reference proteome</keyword>
<proteinExistence type="predicted"/>
<accession>A0AAD5K4C5</accession>
<dbReference type="InterPro" id="IPR014729">
    <property type="entry name" value="Rossmann-like_a/b/a_fold"/>
</dbReference>
<dbReference type="Pfam" id="PF10288">
    <property type="entry name" value="CTU2"/>
    <property type="match status" value="1"/>
</dbReference>
<evidence type="ECO:0000256" key="2">
    <source>
        <dbReference type="ARBA" id="ARBA00022694"/>
    </source>
</evidence>
<dbReference type="GO" id="GO:0000049">
    <property type="term" value="F:tRNA binding"/>
    <property type="evidence" value="ECO:0007669"/>
    <property type="project" value="InterPro"/>
</dbReference>
<sequence length="272" mass="30820">MHVEPYAKKKIQVLDSALICHIDESALFEEQNGSVEKLKEMTEKEFPNMAFMSRSMQDIFTQDFANGADLKTVLKTVDGSTDYDYLIKATKEESSLNSESDRVDRLRELFNGINKNTAKEDLYWHIKMAMLVSLAKKEGCTYIFMADSATRQAIKMIAMTSKGRGYSIPFDIGVENDTTFPGITLLRPMKDMLSKEIGLYNRFKDLEKYVIPPTDFNTGKPAKSSIERLTEDFITTLDRDFPSTVSTISRTASKLTPLNDMDLSKKCAICNM</sequence>
<dbReference type="Proteomes" id="UP001209540">
    <property type="component" value="Unassembled WGS sequence"/>
</dbReference>
<protein>
    <submittedName>
        <fullName evidence="3">Uncharacterized protein</fullName>
    </submittedName>
</protein>
<dbReference type="EMBL" id="JAIXMP010000033">
    <property type="protein sequence ID" value="KAI9250239.1"/>
    <property type="molecule type" value="Genomic_DNA"/>
</dbReference>
<reference evidence="3" key="1">
    <citation type="journal article" date="2022" name="IScience">
        <title>Evolution of zygomycete secretomes and the origins of terrestrial fungal ecologies.</title>
        <authorList>
            <person name="Chang Y."/>
            <person name="Wang Y."/>
            <person name="Mondo S."/>
            <person name="Ahrendt S."/>
            <person name="Andreopoulos W."/>
            <person name="Barry K."/>
            <person name="Beard J."/>
            <person name="Benny G.L."/>
            <person name="Blankenship S."/>
            <person name="Bonito G."/>
            <person name="Cuomo C."/>
            <person name="Desiro A."/>
            <person name="Gervers K.A."/>
            <person name="Hundley H."/>
            <person name="Kuo A."/>
            <person name="LaButti K."/>
            <person name="Lang B.F."/>
            <person name="Lipzen A."/>
            <person name="O'Donnell K."/>
            <person name="Pangilinan J."/>
            <person name="Reynolds N."/>
            <person name="Sandor L."/>
            <person name="Smith M.E."/>
            <person name="Tsang A."/>
            <person name="Grigoriev I.V."/>
            <person name="Stajich J.E."/>
            <person name="Spatafora J.W."/>
        </authorList>
    </citation>
    <scope>NUCLEOTIDE SEQUENCE</scope>
    <source>
        <strain evidence="3">RSA 2281</strain>
    </source>
</reference>
<dbReference type="PANTHER" id="PTHR20882">
    <property type="entry name" value="CYTOPLASMIC TRNA 2-THIOLATION PROTEIN 2"/>
    <property type="match status" value="1"/>
</dbReference>
<dbReference type="GO" id="GO:0005829">
    <property type="term" value="C:cytosol"/>
    <property type="evidence" value="ECO:0007669"/>
    <property type="project" value="TreeGrafter"/>
</dbReference>
<dbReference type="SUPFAM" id="SSF52402">
    <property type="entry name" value="Adenine nucleotide alpha hydrolases-like"/>
    <property type="match status" value="1"/>
</dbReference>